<sequence length="293" mass="33748">MRILIRILRIALIVIVFVIIIFSLRGLIPENKTVNKIIRTTKEKPTQFYPDTDNAPVLELKWDGKLDVKDVTRYTPYGVWEGWFDYEKGTAYEPANEMQFYIKTETDKYLAVAPGIVSQNEQHGESGIFTVRYGRNFAVNYLHIIPDENLKVGQKIEIGDVVGKMEKKPHPDFGEETWWEIQVAEYKKPYIRTVAPYQYFSAKSKKLLDEIVKNSKENNNLWITKTGGDAWTITGGCSWLQYSSDWWSSFSRLGYTPDGAIDQSEEDFIASINPAWQVGDQQGRIIGPKDKCR</sequence>
<reference evidence="2 3" key="1">
    <citation type="submission" date="2017-07" db="EMBL/GenBank/DDBJ databases">
        <title>Mechanisms for carbon and nitrogen cycling indicate functional differentiation within the Candidate Phyla Radiation.</title>
        <authorList>
            <person name="Danczak R.E."/>
            <person name="Johnston M.D."/>
            <person name="Kenah C."/>
            <person name="Slattery M."/>
            <person name="Wrighton K.C."/>
            <person name="Wilkins M.J."/>
        </authorList>
    </citation>
    <scope>NUCLEOTIDE SEQUENCE [LARGE SCALE GENOMIC DNA]</scope>
    <source>
        <strain evidence="2">Licking1014_85</strain>
    </source>
</reference>
<evidence type="ECO:0008006" key="4">
    <source>
        <dbReference type="Google" id="ProtNLM"/>
    </source>
</evidence>
<dbReference type="Gene3D" id="2.70.70.10">
    <property type="entry name" value="Glucose Permease (Domain IIA)"/>
    <property type="match status" value="1"/>
</dbReference>
<comment type="caution">
    <text evidence="2">The sequence shown here is derived from an EMBL/GenBank/DDBJ whole genome shotgun (WGS) entry which is preliminary data.</text>
</comment>
<dbReference type="InterPro" id="IPR011055">
    <property type="entry name" value="Dup_hybrid_motif"/>
</dbReference>
<organism evidence="2 3">
    <name type="scientific">Candidatus Berkelbacteria bacterium Licking1014_85</name>
    <dbReference type="NCBI Taxonomy" id="2017148"/>
    <lineage>
        <taxon>Bacteria</taxon>
        <taxon>Candidatus Berkelbacteria</taxon>
    </lineage>
</organism>
<accession>A0A554LLC9</accession>
<keyword evidence="1" id="KW-1133">Transmembrane helix</keyword>
<gene>
    <name evidence="2" type="ORF">CEN91_158</name>
</gene>
<evidence type="ECO:0000256" key="1">
    <source>
        <dbReference type="SAM" id="Phobius"/>
    </source>
</evidence>
<dbReference type="AlphaFoldDB" id="A0A554LLC9"/>
<feature type="transmembrane region" description="Helical" evidence="1">
    <location>
        <begin position="7"/>
        <end position="28"/>
    </location>
</feature>
<name>A0A554LLC9_9BACT</name>
<dbReference type="Proteomes" id="UP000315589">
    <property type="component" value="Unassembled WGS sequence"/>
</dbReference>
<protein>
    <recommendedName>
        <fullName evidence="4">Peptidase M23 domain-containing protein</fullName>
    </recommendedName>
</protein>
<evidence type="ECO:0000313" key="2">
    <source>
        <dbReference type="EMBL" id="TSC93670.1"/>
    </source>
</evidence>
<proteinExistence type="predicted"/>
<keyword evidence="1" id="KW-0472">Membrane</keyword>
<keyword evidence="1" id="KW-0812">Transmembrane</keyword>
<dbReference type="EMBL" id="VMGI01000015">
    <property type="protein sequence ID" value="TSC93670.1"/>
    <property type="molecule type" value="Genomic_DNA"/>
</dbReference>
<evidence type="ECO:0000313" key="3">
    <source>
        <dbReference type="Proteomes" id="UP000315589"/>
    </source>
</evidence>